<dbReference type="InterPro" id="IPR037121">
    <property type="entry name" value="Ribosomal_bL25_C"/>
</dbReference>
<dbReference type="InterPro" id="IPR020056">
    <property type="entry name" value="Rbsml_bL25/Gln-tRNA_synth_N"/>
</dbReference>
<dbReference type="InterPro" id="IPR029751">
    <property type="entry name" value="Ribosomal_L25_dom"/>
</dbReference>
<feature type="domain" description="Large ribosomal subunit protein bL25 L25" evidence="7">
    <location>
        <begin position="12"/>
        <end position="96"/>
    </location>
</feature>
<evidence type="ECO:0000256" key="5">
    <source>
        <dbReference type="HAMAP-Rule" id="MF_01334"/>
    </source>
</evidence>
<dbReference type="Gene3D" id="2.170.120.20">
    <property type="entry name" value="Ribosomal protein L25, beta domain"/>
    <property type="match status" value="1"/>
</dbReference>
<dbReference type="HAMAP" id="MF_01334">
    <property type="entry name" value="Ribosomal_bL25_CTC"/>
    <property type="match status" value="1"/>
</dbReference>
<dbReference type="EMBL" id="AWTR02000085">
    <property type="protein sequence ID" value="ETZ06760.1"/>
    <property type="molecule type" value="Genomic_DNA"/>
</dbReference>
<dbReference type="CDD" id="cd00495">
    <property type="entry name" value="Ribosomal_L25_TL5_CTC"/>
    <property type="match status" value="1"/>
</dbReference>
<comment type="subunit">
    <text evidence="5">Part of the 50S ribosomal subunit; part of the 5S rRNA/L5/L18/L25 subcomplex. Contacts the 5S rRNA. Binds to the 5S rRNA independently of L5 and L18.</text>
</comment>
<dbReference type="GO" id="GO:0006412">
    <property type="term" value="P:translation"/>
    <property type="evidence" value="ECO:0007669"/>
    <property type="project" value="UniProtKB-UniRule"/>
</dbReference>
<sequence>MKSPFEDSVLSLTVYPRNANQTKGQIRALRLSGRIPSVLYGQGPSENISVCAKNIAFELEKPGIFSRVFQLPNYGKVLISAIQFCSVKDKPIHVDFRRLSKDQKIKILVRIVFLNQDKSVGIKRGGALNIVHHHLEVFAPVDCIPEAIDVDLLNLDIGQTIHLESIQLPEGIQVLHVEKDEAIASIVPPSSGDKTDDQEVSEAQTSSS</sequence>
<dbReference type="SUPFAM" id="SSF50715">
    <property type="entry name" value="Ribosomal protein L25-like"/>
    <property type="match status" value="1"/>
</dbReference>
<comment type="function">
    <text evidence="5">This is one of the proteins that binds to the 5S RNA in the ribosome where it forms part of the central protuberance.</text>
</comment>
<feature type="region of interest" description="Disordered" evidence="6">
    <location>
        <begin position="186"/>
        <end position="208"/>
    </location>
</feature>
<gene>
    <name evidence="5" type="primary">rplY</name>
    <name evidence="5" type="synonym">ctc</name>
    <name evidence="9" type="ORF">P618_201051</name>
</gene>
<evidence type="ECO:0000256" key="4">
    <source>
        <dbReference type="ARBA" id="ARBA00023274"/>
    </source>
</evidence>
<dbReference type="Pfam" id="PF01386">
    <property type="entry name" value="Ribosomal_L25p"/>
    <property type="match status" value="1"/>
</dbReference>
<comment type="caution">
    <text evidence="9">The sequence shown here is derived from an EMBL/GenBank/DDBJ whole genome shotgun (WGS) entry which is preliminary data.</text>
</comment>
<evidence type="ECO:0000259" key="7">
    <source>
        <dbReference type="Pfam" id="PF01386"/>
    </source>
</evidence>
<name>W6TFH8_HOLOB</name>
<dbReference type="InterPro" id="IPR020930">
    <property type="entry name" value="Ribosomal_uL5_bac-type"/>
</dbReference>
<evidence type="ECO:0000313" key="9">
    <source>
        <dbReference type="EMBL" id="ETZ06760.1"/>
    </source>
</evidence>
<evidence type="ECO:0000256" key="1">
    <source>
        <dbReference type="ARBA" id="ARBA00022730"/>
    </source>
</evidence>
<dbReference type="InterPro" id="IPR020057">
    <property type="entry name" value="Ribosomal_bL25_b-dom"/>
</dbReference>
<dbReference type="GO" id="GO:0003735">
    <property type="term" value="F:structural constituent of ribosome"/>
    <property type="evidence" value="ECO:0007669"/>
    <property type="project" value="InterPro"/>
</dbReference>
<dbReference type="Proteomes" id="UP000019112">
    <property type="component" value="Unassembled WGS sequence"/>
</dbReference>
<keyword evidence="1 5" id="KW-0699">rRNA-binding</keyword>
<dbReference type="InterPro" id="IPR001021">
    <property type="entry name" value="Ribosomal_bL25_long"/>
</dbReference>
<dbReference type="RefSeq" id="WP_021826789.1">
    <property type="nucleotide sequence ID" value="NZ_AWTR02000085.1"/>
</dbReference>
<keyword evidence="2 5" id="KW-0694">RNA-binding</keyword>
<dbReference type="PANTHER" id="PTHR33284:SF1">
    <property type="entry name" value="RIBOSOMAL PROTEIN L25_GLN-TRNA SYNTHETASE, ANTI-CODON-BINDING DOMAIN-CONTAINING PROTEIN"/>
    <property type="match status" value="1"/>
</dbReference>
<dbReference type="GO" id="GO:0022625">
    <property type="term" value="C:cytosolic large ribosomal subunit"/>
    <property type="evidence" value="ECO:0007669"/>
    <property type="project" value="TreeGrafter"/>
</dbReference>
<dbReference type="InterPro" id="IPR011035">
    <property type="entry name" value="Ribosomal_bL25/Gln-tRNA_synth"/>
</dbReference>
<evidence type="ECO:0000256" key="2">
    <source>
        <dbReference type="ARBA" id="ARBA00022884"/>
    </source>
</evidence>
<accession>W6TFH8</accession>
<keyword evidence="10" id="KW-1185">Reference proteome</keyword>
<dbReference type="STRING" id="1399147.P618_201051"/>
<dbReference type="GO" id="GO:0008097">
    <property type="term" value="F:5S rRNA binding"/>
    <property type="evidence" value="ECO:0007669"/>
    <property type="project" value="InterPro"/>
</dbReference>
<keyword evidence="4 5" id="KW-0687">Ribonucleoprotein</keyword>
<dbReference type="AlphaFoldDB" id="W6TFH8"/>
<reference evidence="9 10" key="1">
    <citation type="journal article" date="2014" name="FEMS Microbiol. Lett.">
        <title>Draft genome sequences of three Holospora species (Holospora obtusa, Holospora undulata, and Holospora elegans), endonuclear symbiotic bacteria of the ciliate Paramecium caudatum.</title>
        <authorList>
            <person name="Dohra H."/>
            <person name="Tanaka K."/>
            <person name="Suzuki T."/>
            <person name="Fujishima M."/>
            <person name="Suzuki H."/>
        </authorList>
    </citation>
    <scope>NUCLEOTIDE SEQUENCE [LARGE SCALE GENOMIC DNA]</scope>
    <source>
        <strain evidence="9 10">F1</strain>
    </source>
</reference>
<protein>
    <recommendedName>
        <fullName evidence="5">Large ribosomal subunit protein bL25</fullName>
    </recommendedName>
    <alternativeName>
        <fullName evidence="5">General stress protein CTC</fullName>
    </alternativeName>
</protein>
<dbReference type="NCBIfam" id="TIGR00731">
    <property type="entry name" value="bL25_bact_ctc"/>
    <property type="match status" value="1"/>
</dbReference>
<feature type="domain" description="Large ribosomal subunit protein bL25 beta" evidence="8">
    <location>
        <begin position="104"/>
        <end position="189"/>
    </location>
</feature>
<evidence type="ECO:0000256" key="3">
    <source>
        <dbReference type="ARBA" id="ARBA00022980"/>
    </source>
</evidence>
<evidence type="ECO:0000313" key="10">
    <source>
        <dbReference type="Proteomes" id="UP000019112"/>
    </source>
</evidence>
<organism evidence="9 10">
    <name type="scientific">Holospora obtusa F1</name>
    <dbReference type="NCBI Taxonomy" id="1399147"/>
    <lineage>
        <taxon>Bacteria</taxon>
        <taxon>Pseudomonadati</taxon>
        <taxon>Pseudomonadota</taxon>
        <taxon>Alphaproteobacteria</taxon>
        <taxon>Holosporales</taxon>
        <taxon>Holosporaceae</taxon>
        <taxon>Holospora</taxon>
    </lineage>
</organism>
<dbReference type="Gene3D" id="2.40.240.10">
    <property type="entry name" value="Ribosomal Protein L25, Chain P"/>
    <property type="match status" value="1"/>
</dbReference>
<dbReference type="NCBIfam" id="NF004128">
    <property type="entry name" value="PRK05618.1-2"/>
    <property type="match status" value="1"/>
</dbReference>
<dbReference type="PANTHER" id="PTHR33284">
    <property type="entry name" value="RIBOSOMAL PROTEIN L25/GLN-TRNA SYNTHETASE, ANTI-CODON-BINDING DOMAIN-CONTAINING PROTEIN"/>
    <property type="match status" value="1"/>
</dbReference>
<keyword evidence="3 5" id="KW-0689">Ribosomal protein</keyword>
<comment type="similarity">
    <text evidence="5">Belongs to the bacterial ribosomal protein bL25 family. CTC subfamily.</text>
</comment>
<proteinExistence type="inferred from homology"/>
<evidence type="ECO:0000256" key="6">
    <source>
        <dbReference type="SAM" id="MobiDB-lite"/>
    </source>
</evidence>
<dbReference type="eggNOG" id="COG1825">
    <property type="taxonomic scope" value="Bacteria"/>
</dbReference>
<dbReference type="Pfam" id="PF14693">
    <property type="entry name" value="Ribosomal_TL5_C"/>
    <property type="match status" value="1"/>
</dbReference>
<evidence type="ECO:0000259" key="8">
    <source>
        <dbReference type="Pfam" id="PF14693"/>
    </source>
</evidence>